<keyword evidence="5" id="KW-0051">Antiviral defense</keyword>
<sequence>MRENNRYQQNRYGENRSRNFNDRRDTKPKETKEIEKIKALPVPEDYVDAADAVMQQLSQSNAKGGKLTTSKLRNILTLVSDIYNTENRRRDDSISSESAAKLQMLRIRVLYEAGREQSVKKFVETSKLLAYIKGIDKNRENMLRFCHYMEALVAYHRFYGGDPD</sequence>
<evidence type="ECO:0000256" key="3">
    <source>
        <dbReference type="ARBA" id="ARBA00016118"/>
    </source>
</evidence>
<dbReference type="NCBIfam" id="TIGR01870">
    <property type="entry name" value="cas_TM1810_Csm2"/>
    <property type="match status" value="1"/>
</dbReference>
<evidence type="ECO:0000256" key="6">
    <source>
        <dbReference type="ARBA" id="ARBA00031723"/>
    </source>
</evidence>
<evidence type="ECO:0000256" key="2">
    <source>
        <dbReference type="ARBA" id="ARBA00006896"/>
    </source>
</evidence>
<dbReference type="EMBL" id="JAHLQI010000001">
    <property type="protein sequence ID" value="MBU5489202.1"/>
    <property type="molecule type" value="Genomic_DNA"/>
</dbReference>
<feature type="region of interest" description="Disordered" evidence="7">
    <location>
        <begin position="1"/>
        <end position="32"/>
    </location>
</feature>
<keyword evidence="4" id="KW-0694">RNA-binding</keyword>
<evidence type="ECO:0000256" key="5">
    <source>
        <dbReference type="ARBA" id="ARBA00023118"/>
    </source>
</evidence>
<reference evidence="8 9" key="1">
    <citation type="submission" date="2021-06" db="EMBL/GenBank/DDBJ databases">
        <authorList>
            <person name="Sun Q."/>
            <person name="Li D."/>
        </authorList>
    </citation>
    <scope>NUCLEOTIDE SEQUENCE [LARGE SCALE GENOMIC DNA]</scope>
    <source>
        <strain evidence="8 9">MSJd-7</strain>
    </source>
</reference>
<comment type="function">
    <text evidence="1">This subunit may be involved in monitoring complementarity of crRNA and target RNA.</text>
</comment>
<dbReference type="InterPro" id="IPR010149">
    <property type="entry name" value="CRISPR-assoc_prot_Csm2_III-A"/>
</dbReference>
<dbReference type="Proteomes" id="UP000783588">
    <property type="component" value="Unassembled WGS sequence"/>
</dbReference>
<evidence type="ECO:0000256" key="4">
    <source>
        <dbReference type="ARBA" id="ARBA00022884"/>
    </source>
</evidence>
<accession>A0ABS6EPP9</accession>
<keyword evidence="9" id="KW-1185">Reference proteome</keyword>
<dbReference type="RefSeq" id="WP_216468812.1">
    <property type="nucleotide sequence ID" value="NZ_JAHLQI010000001.1"/>
</dbReference>
<proteinExistence type="inferred from homology"/>
<evidence type="ECO:0000256" key="1">
    <source>
        <dbReference type="ARBA" id="ARBA00003640"/>
    </source>
</evidence>
<evidence type="ECO:0000256" key="7">
    <source>
        <dbReference type="SAM" id="MobiDB-lite"/>
    </source>
</evidence>
<dbReference type="Pfam" id="PF03750">
    <property type="entry name" value="Csm2_III-A"/>
    <property type="match status" value="1"/>
</dbReference>
<gene>
    <name evidence="8" type="primary">csm2</name>
    <name evidence="8" type="ORF">KQI75_00935</name>
</gene>
<protein>
    <recommendedName>
        <fullName evidence="3">CRISPR system Cms protein Csm2</fullName>
    </recommendedName>
    <alternativeName>
        <fullName evidence="6">CRISPR type III A-associated protein Csm2</fullName>
    </alternativeName>
</protein>
<comment type="similarity">
    <text evidence="2">Belongs to the CRISPR-associated Csm2 family.</text>
</comment>
<evidence type="ECO:0000313" key="9">
    <source>
        <dbReference type="Proteomes" id="UP000783588"/>
    </source>
</evidence>
<feature type="compositionally biased region" description="Polar residues" evidence="7">
    <location>
        <begin position="1"/>
        <end position="12"/>
    </location>
</feature>
<organism evidence="8 9">
    <name type="scientific">Butyricicoccus intestinisimiae</name>
    <dbReference type="NCBI Taxonomy" id="2841509"/>
    <lineage>
        <taxon>Bacteria</taxon>
        <taxon>Bacillati</taxon>
        <taxon>Bacillota</taxon>
        <taxon>Clostridia</taxon>
        <taxon>Eubacteriales</taxon>
        <taxon>Butyricicoccaceae</taxon>
        <taxon>Butyricicoccus</taxon>
    </lineage>
</organism>
<name>A0ABS6EPP9_9FIRM</name>
<evidence type="ECO:0000313" key="8">
    <source>
        <dbReference type="EMBL" id="MBU5489202.1"/>
    </source>
</evidence>
<dbReference type="CDD" id="cd09647">
    <property type="entry name" value="Csm2_III-A"/>
    <property type="match status" value="1"/>
</dbReference>
<comment type="caution">
    <text evidence="8">The sequence shown here is derived from an EMBL/GenBank/DDBJ whole genome shotgun (WGS) entry which is preliminary data.</text>
</comment>
<feature type="compositionally biased region" description="Basic and acidic residues" evidence="7">
    <location>
        <begin position="13"/>
        <end position="32"/>
    </location>
</feature>